<reference evidence="2 3" key="1">
    <citation type="journal article" date="2017" name="BMC Genomics">
        <title>Chromosome level assembly and secondary metabolite potential of the parasitic fungus Cordyceps militaris.</title>
        <authorList>
            <person name="Kramer G.J."/>
            <person name="Nodwell J.R."/>
        </authorList>
    </citation>
    <scope>NUCLEOTIDE SEQUENCE [LARGE SCALE GENOMIC DNA]</scope>
    <source>
        <strain evidence="2 3">ATCC 34164</strain>
    </source>
</reference>
<protein>
    <submittedName>
        <fullName evidence="2">Uncharacterized protein</fullName>
    </submittedName>
</protein>
<gene>
    <name evidence="2" type="ORF">A9K55_004031</name>
</gene>
<accession>A0A2H4SLR9</accession>
<dbReference type="Proteomes" id="UP000323067">
    <property type="component" value="Chromosome v"/>
</dbReference>
<dbReference type="AlphaFoldDB" id="A0A2H4SLR9"/>
<evidence type="ECO:0000313" key="3">
    <source>
        <dbReference type="Proteomes" id="UP000323067"/>
    </source>
</evidence>
<dbReference type="EMBL" id="CP023325">
    <property type="protein sequence ID" value="ATY64039.1"/>
    <property type="molecule type" value="Genomic_DNA"/>
</dbReference>
<evidence type="ECO:0000313" key="2">
    <source>
        <dbReference type="EMBL" id="ATY64039.1"/>
    </source>
</evidence>
<evidence type="ECO:0000256" key="1">
    <source>
        <dbReference type="SAM" id="MobiDB-lite"/>
    </source>
</evidence>
<name>A0A2H4SLR9_CORMI</name>
<dbReference type="VEuPathDB" id="FungiDB:A9K55_004031"/>
<organism evidence="2 3">
    <name type="scientific">Cordyceps militaris</name>
    <name type="common">Caterpillar fungus</name>
    <name type="synonym">Clavaria militaris</name>
    <dbReference type="NCBI Taxonomy" id="73501"/>
    <lineage>
        <taxon>Eukaryota</taxon>
        <taxon>Fungi</taxon>
        <taxon>Dikarya</taxon>
        <taxon>Ascomycota</taxon>
        <taxon>Pezizomycotina</taxon>
        <taxon>Sordariomycetes</taxon>
        <taxon>Hypocreomycetidae</taxon>
        <taxon>Hypocreales</taxon>
        <taxon>Cordycipitaceae</taxon>
        <taxon>Cordyceps</taxon>
    </lineage>
</organism>
<sequence>MHTLVSQMLKAVDKFGGKRGRSAASAAHPHSRSMNSPSGYGADGAENNVCLNMCFREVSLCCLRAWPSLAVNYCVCQYRNALGACILASTTWGNRRAQAHGSLICPLMAT</sequence>
<dbReference type="VEuPathDB" id="FungiDB:CCM_04780"/>
<feature type="region of interest" description="Disordered" evidence="1">
    <location>
        <begin position="16"/>
        <end position="39"/>
    </location>
</feature>
<proteinExistence type="predicted"/>